<keyword evidence="3" id="KW-1185">Reference proteome</keyword>
<feature type="transmembrane region" description="Helical" evidence="1">
    <location>
        <begin position="48"/>
        <end position="65"/>
    </location>
</feature>
<organism evidence="2 3">
    <name type="scientific">Moraxella pluranimalium</name>
    <dbReference type="NCBI Taxonomy" id="470453"/>
    <lineage>
        <taxon>Bacteria</taxon>
        <taxon>Pseudomonadati</taxon>
        <taxon>Pseudomonadota</taxon>
        <taxon>Gammaproteobacteria</taxon>
        <taxon>Moraxellales</taxon>
        <taxon>Moraxellaceae</taxon>
        <taxon>Moraxella</taxon>
    </lineage>
</organism>
<keyword evidence="1" id="KW-0812">Transmembrane</keyword>
<protein>
    <submittedName>
        <fullName evidence="2">Uncharacterized protein</fullName>
    </submittedName>
</protein>
<sequence>MLSAFHGHSSLFAWLIDVINDDISLFFPLLLFINSYQNSSDFLINQPIILTVIIMPLSANFLLFLPNFHQIAQTFYPNFL</sequence>
<proteinExistence type="predicted"/>
<keyword evidence="1" id="KW-0472">Membrane</keyword>
<reference evidence="2 3" key="1">
    <citation type="submission" date="2017-02" db="EMBL/GenBank/DDBJ databases">
        <title>Draft genome sequence of Moraxella pluranimalium CCUG 54913T type strain.</title>
        <authorList>
            <person name="Salva-Serra F."/>
            <person name="Engstrom-Jakobsson H."/>
            <person name="Thorell K."/>
            <person name="Jaen-Luchoro D."/>
            <person name="Gonzales-Siles L."/>
            <person name="Karlsson R."/>
            <person name="Yazdan S."/>
            <person name="Boulund F."/>
            <person name="Johnning A."/>
            <person name="Engstrand L."/>
            <person name="Kristiansson E."/>
            <person name="Moore E."/>
        </authorList>
    </citation>
    <scope>NUCLEOTIDE SEQUENCE [LARGE SCALE GENOMIC DNA]</scope>
    <source>
        <strain evidence="2 3">CCUG 54913</strain>
    </source>
</reference>
<gene>
    <name evidence="2" type="ORF">B0680_07900</name>
</gene>
<dbReference type="Proteomes" id="UP000189800">
    <property type="component" value="Unassembled WGS sequence"/>
</dbReference>
<dbReference type="EMBL" id="MUYU01000018">
    <property type="protein sequence ID" value="OOS23235.1"/>
    <property type="molecule type" value="Genomic_DNA"/>
</dbReference>
<evidence type="ECO:0000313" key="3">
    <source>
        <dbReference type="Proteomes" id="UP000189800"/>
    </source>
</evidence>
<evidence type="ECO:0000313" key="2">
    <source>
        <dbReference type="EMBL" id="OOS23235.1"/>
    </source>
</evidence>
<dbReference type="AlphaFoldDB" id="A0A1T0CLP3"/>
<keyword evidence="1" id="KW-1133">Transmembrane helix</keyword>
<name>A0A1T0CLP3_9GAMM</name>
<evidence type="ECO:0000256" key="1">
    <source>
        <dbReference type="SAM" id="Phobius"/>
    </source>
</evidence>
<feature type="transmembrane region" description="Helical" evidence="1">
    <location>
        <begin position="12"/>
        <end position="36"/>
    </location>
</feature>
<accession>A0A1T0CLP3</accession>
<comment type="caution">
    <text evidence="2">The sequence shown here is derived from an EMBL/GenBank/DDBJ whole genome shotgun (WGS) entry which is preliminary data.</text>
</comment>